<dbReference type="KEGG" id="bfo:118431774"/>
<dbReference type="PANTHER" id="PTHR23317">
    <property type="entry name" value="DEDICATOR OF CYTOKINESIS DOCK"/>
    <property type="match status" value="1"/>
</dbReference>
<dbReference type="Pfam" id="PF20421">
    <property type="entry name" value="DHR-2_Lobe_C"/>
    <property type="match status" value="1"/>
</dbReference>
<evidence type="ECO:0000259" key="6">
    <source>
        <dbReference type="PROSITE" id="PS51651"/>
    </source>
</evidence>
<keyword evidence="2" id="KW-0344">Guanine-nucleotide releasing factor</keyword>
<feature type="region of interest" description="Disordered" evidence="4">
    <location>
        <begin position="919"/>
        <end position="1047"/>
    </location>
</feature>
<feature type="compositionally biased region" description="Acidic residues" evidence="4">
    <location>
        <begin position="158"/>
        <end position="174"/>
    </location>
</feature>
<proteinExistence type="inferred from homology"/>
<evidence type="ECO:0000256" key="1">
    <source>
        <dbReference type="ARBA" id="ARBA00022553"/>
    </source>
</evidence>
<evidence type="ECO:0000256" key="2">
    <source>
        <dbReference type="ARBA" id="ARBA00022658"/>
    </source>
</evidence>
<dbReference type="InterPro" id="IPR026791">
    <property type="entry name" value="DOCK"/>
</dbReference>
<dbReference type="CDD" id="cd08696">
    <property type="entry name" value="C2_Dock-C"/>
    <property type="match status" value="1"/>
</dbReference>
<evidence type="ECO:0000256" key="3">
    <source>
        <dbReference type="PROSITE-ProRule" id="PRU00983"/>
    </source>
</evidence>
<organism evidence="7 8">
    <name type="scientific">Branchiostoma floridae</name>
    <name type="common">Florida lancelet</name>
    <name type="synonym">Amphioxus</name>
    <dbReference type="NCBI Taxonomy" id="7739"/>
    <lineage>
        <taxon>Eukaryota</taxon>
        <taxon>Metazoa</taxon>
        <taxon>Chordata</taxon>
        <taxon>Cephalochordata</taxon>
        <taxon>Leptocardii</taxon>
        <taxon>Amphioxiformes</taxon>
        <taxon>Branchiostomatidae</taxon>
        <taxon>Branchiostoma</taxon>
    </lineage>
</organism>
<dbReference type="InterPro" id="IPR021816">
    <property type="entry name" value="DOCK_C/D_N"/>
</dbReference>
<keyword evidence="1" id="KW-0597">Phosphoprotein</keyword>
<evidence type="ECO:0000313" key="7">
    <source>
        <dbReference type="Proteomes" id="UP000001554"/>
    </source>
</evidence>
<feature type="domain" description="C2 DOCK-type" evidence="5">
    <location>
        <begin position="583"/>
        <end position="786"/>
    </location>
</feature>
<dbReference type="PANTHER" id="PTHR23317:SF76">
    <property type="entry name" value="LD20667P"/>
    <property type="match status" value="1"/>
</dbReference>
<evidence type="ECO:0000313" key="8">
    <source>
        <dbReference type="RefSeq" id="XP_035698983.1"/>
    </source>
</evidence>
<dbReference type="GO" id="GO:0005085">
    <property type="term" value="F:guanyl-nucleotide exchange factor activity"/>
    <property type="evidence" value="ECO:0000318"/>
    <property type="project" value="GO_Central"/>
</dbReference>
<dbReference type="GO" id="GO:0035023">
    <property type="term" value="P:regulation of Rho protein signal transduction"/>
    <property type="evidence" value="ECO:0000318"/>
    <property type="project" value="GO_Central"/>
</dbReference>
<reference evidence="8" key="2">
    <citation type="submission" date="2025-08" db="UniProtKB">
        <authorList>
            <consortium name="RefSeq"/>
        </authorList>
    </citation>
    <scope>IDENTIFICATION</scope>
    <source>
        <strain evidence="8">S238N-H82</strain>
        <tissue evidence="8">Testes</tissue>
    </source>
</reference>
<reference evidence="7" key="1">
    <citation type="journal article" date="2020" name="Nat. Ecol. Evol.">
        <title>Deeply conserved synteny resolves early events in vertebrate evolution.</title>
        <authorList>
            <person name="Simakov O."/>
            <person name="Marletaz F."/>
            <person name="Yue J.X."/>
            <person name="O'Connell B."/>
            <person name="Jenkins J."/>
            <person name="Brandt A."/>
            <person name="Calef R."/>
            <person name="Tung C.H."/>
            <person name="Huang T.K."/>
            <person name="Schmutz J."/>
            <person name="Satoh N."/>
            <person name="Yu J.K."/>
            <person name="Putnam N.H."/>
            <person name="Green R.E."/>
            <person name="Rokhsar D.S."/>
        </authorList>
    </citation>
    <scope>NUCLEOTIDE SEQUENCE [LARGE SCALE GENOMIC DNA]</scope>
    <source>
        <strain evidence="7">S238N-H82</strain>
    </source>
</reference>
<dbReference type="Gene3D" id="1.25.40.410">
    <property type="match status" value="1"/>
</dbReference>
<dbReference type="InterPro" id="IPR027357">
    <property type="entry name" value="DOCKER_dom"/>
</dbReference>
<keyword evidence="7" id="KW-1185">Reference proteome</keyword>
<dbReference type="FunFam" id="1.20.58.740:FF:000002">
    <property type="entry name" value="Dedicator of cytokinesis protein 7"/>
    <property type="match status" value="1"/>
</dbReference>
<sequence>MAASGQQRAFALKINKNQPAGEVRRQVSSSFRDSRAGDQGTATSPSVALTDVVEPLDFEDFVSQHQNALEKEQLREFLDFPVDDLEIGVVPREIRTLEPCVPQNGYEQDPHVNDCIRVYTQDWNEVIRRYQQYGSGFMRDSELSRRSNTTGMVKQVFEVDEDDDTTPTPQDDEDQAKRNSTDMEGTPRGSWASSIFDLQNSQSDPLIPSLLDRFPAEEIDRQNEQQRVEGRHNNIFTVFPYNDEEEPLEKRAIAEVPKEHFGHRLLVKCLTLKFEIEIEPIFAIMALYDAKEKKKISENFYFDLNSDQVKSMLKPHMAYPDISTLSRSAIFSITYPSSDVFLVIKLEKVLQQGEITDVAEPYMKEAESPKNREKIRQTARYFCEKLGAYRMPFAWTAINLMSIVNGAGSLERGTEAPDKDSSGTSFGLLISWKQEQRRTSKLEDSFRKKSLTAIAGFSGLQRSSSLDRRTAWREEGDWSSLDTFRAVTLTVSSFFKQEGDRLKDEDLYKFLMDLKRPSSVLKKLKCIPGALKLDISPAPENSPYCLTPELHKVNPYPDARGRPTKEIEEFPTREVFLPHTTYKNLLYIYPQCLNFSNRPGSSRNIAVKVQFMSGEDEASSLKVIFGKSSSPEFLKEAYTAVTYHNKSPDFYEEVKIKMPPHLSDNHHILFTFYHISCQRKQETGPVETPVGYTRPQQLIPRKLAQAIQETGGPIETPIGYTWIPVMANGRLQVGEFSLPVSMEKPPQSYSMLSPDSFSKPNYGVQLPGMKWVDGHKGLFTVTLHAVSSVHTQDPFLDKFLSLCHAVEDTNRVLPTRIGEVRIQESNLEQELKNSVQALSQAQPEPLVTFLYLILDKLISLIVRPPIIAGQIVNVGQSSFEAMAQIVARLHTMLDSQDAHGRNSLLASYISYVFSTPQVDQSISPGSSPGNMPSGMAGPGSYATISRSGMTRPKSLNLMPQHRNLSNSDPDLTATPSPDEEVSDITGKGFMLDRSQSARFTDRRGTLQYSQTPQKRRARKRRGQSERSQLRASFRQSMAEGSPKVEGLGGRLPNKKIFHEELALQWVVSSGSVRELALSHSWFFFELMVKSMAQYLAATDKLDTPRKMRFPERFLDDVSALIGMMTGDIIARYSKAETILQRTHPDHYYSDLQLIQHLNASLAFFLTDLLSLMDRGFVFNLIKTYCKQVSGKIASLANSTTLTTLKLEFLRIICSHEHFVVLNLPFIAPASRPASPCPSISSSTSQSSYISSSTVTDKGAVGELSVEFRQQHFPVGMLLSELSVVLDGENQNLHRQAINAVLNLIASHDCDPRFSDPEIRSHVAKLYLPVIGIVLDSLTQLNDGTTEQKNNNKAQEEQPAPISQSVAMAIAGTSVYRPASSYSLDTMGQQSRSSTQLTQECTRNLLMCFLWVIKNLDRPFLRLWWSEMPFMRLSHVLEVLMVAVSCFEYRGKRKLKNLSSHSFKKSQDVKSRLEEAILGGVGARSEMLMRRKVSGLGVPAGVTSPTAGGMAADTRLRWRKDLTHWKELSEQADRPRDTESQAFMQGNLAAEANMIILDTLELIVQTVLVSDSLQSLLGSVLRVLLHSLACNQSTYVLQNLFATQRAIVFKFPELLFEEETEQCADLCLRLLRHCSSCISNTRSHSSASLYLLMRQNFEIGNNFARVKMQVTMSLSSLVGSSQSFNEEYLRRSLKTILMYAQEDAELQGTTFPEQVRDLVFNLHMILSDTVKMKEFQEDPEMLLDLMYRIAKGYQNSPDLRLTWLQNMAGKHTERGNHAEAAQCLVHSAALVAEYLNMLEDKPYLPIGCVSFQNISSNVLEESAVSDDVVSPDEEGICTGKYFTELGLVGLLEQAAYAFSMAQMYEAQNETYKILIPIHEAERSHKKLATIHGKLQEAFQQIIKQDQAGKRMFGTFFRVGFYGSKFGDLDGEEFVYKEPAITKLPEIAHRLESFYADRFGQDLVEVIKDSSPVDSSRLHPNKAYIQLTYVEPYFDLYEMKDRISYFDKNYNLRRFMFATPFTKDGRAHGELTEQYKRKTILTTANAFPYVKTRVSVIYRVEIVLTPVEVAIEDIQKKTKELFLATTQDPADPKMLQMVLQGCIGTTVNQGPLEVATAFLTDLPDDLSLAKHYNKLRLCFKDFSKKCSDALKKNRSLIGPDQKEYQHELERNYRRFVERLMPLVNDKRIINIMRNTRRDAVTGYRKTTV</sequence>
<dbReference type="InterPro" id="IPR046773">
    <property type="entry name" value="DOCKER_Lobe_C"/>
</dbReference>
<dbReference type="Gene3D" id="2.60.40.150">
    <property type="entry name" value="C2 domain"/>
    <property type="match status" value="1"/>
</dbReference>
<dbReference type="InterPro" id="IPR046769">
    <property type="entry name" value="DOCKER_Lobe_A"/>
</dbReference>
<dbReference type="Gene3D" id="1.20.58.740">
    <property type="match status" value="1"/>
</dbReference>
<dbReference type="OMA" id="FPHQFND"/>
<dbReference type="PROSITE" id="PS51651">
    <property type="entry name" value="DOCKER"/>
    <property type="match status" value="1"/>
</dbReference>
<dbReference type="Pfam" id="PF20422">
    <property type="entry name" value="DHR-2_Lobe_B"/>
    <property type="match status" value="1"/>
</dbReference>
<dbReference type="OrthoDB" id="47328at2759"/>
<accession>A0A9J7MD17</accession>
<feature type="domain" description="DOCKER" evidence="6">
    <location>
        <begin position="1750"/>
        <end position="2186"/>
    </location>
</feature>
<feature type="compositionally biased region" description="Low complexity" evidence="4">
    <location>
        <begin position="923"/>
        <end position="940"/>
    </location>
</feature>
<comment type="similarity">
    <text evidence="3">Belongs to the DOCK family.</text>
</comment>
<dbReference type="InterPro" id="IPR037808">
    <property type="entry name" value="C2_Dock-C"/>
</dbReference>
<protein>
    <submittedName>
        <fullName evidence="8">Dedicator of cytokinesis protein 7-like isoform X1</fullName>
    </submittedName>
</protein>
<dbReference type="InterPro" id="IPR043162">
    <property type="entry name" value="DOCK_C_lobe_C"/>
</dbReference>
<feature type="region of interest" description="Disordered" evidence="4">
    <location>
        <begin position="157"/>
        <end position="192"/>
    </location>
</feature>
<dbReference type="InterPro" id="IPR046770">
    <property type="entry name" value="DOCKER_Lobe_B"/>
</dbReference>
<dbReference type="Proteomes" id="UP000001554">
    <property type="component" value="Chromosome 15"/>
</dbReference>
<dbReference type="Pfam" id="PF14429">
    <property type="entry name" value="DOCK-C2"/>
    <property type="match status" value="1"/>
</dbReference>
<gene>
    <name evidence="8" type="primary">LOC118431774</name>
</gene>
<dbReference type="InterPro" id="IPR043161">
    <property type="entry name" value="DOCK_C_lobe_A"/>
</dbReference>
<evidence type="ECO:0000259" key="5">
    <source>
        <dbReference type="PROSITE" id="PS51650"/>
    </source>
</evidence>
<dbReference type="PROSITE" id="PS51650">
    <property type="entry name" value="C2_DOCK"/>
    <property type="match status" value="1"/>
</dbReference>
<evidence type="ECO:0000256" key="4">
    <source>
        <dbReference type="SAM" id="MobiDB-lite"/>
    </source>
</evidence>
<dbReference type="RefSeq" id="XP_035698983.1">
    <property type="nucleotide sequence ID" value="XM_035843090.1"/>
</dbReference>
<dbReference type="Pfam" id="PF11878">
    <property type="entry name" value="DOCK_C-D_N"/>
    <property type="match status" value="1"/>
</dbReference>
<feature type="region of interest" description="Disordered" evidence="4">
    <location>
        <begin position="1"/>
        <end position="46"/>
    </location>
</feature>
<dbReference type="FunFam" id="1.25.40.410:FF:000002">
    <property type="entry name" value="Dedicator of cytokinesis protein 7"/>
    <property type="match status" value="1"/>
</dbReference>
<name>A0A9J7MD17_BRAFL</name>
<dbReference type="InterPro" id="IPR035892">
    <property type="entry name" value="C2_domain_sf"/>
</dbReference>
<dbReference type="Pfam" id="PF06920">
    <property type="entry name" value="DHR-2_Lobe_A"/>
    <property type="match status" value="1"/>
</dbReference>
<dbReference type="GO" id="GO:0007264">
    <property type="term" value="P:small GTPase-mediated signal transduction"/>
    <property type="evidence" value="ECO:0007669"/>
    <property type="project" value="InterPro"/>
</dbReference>
<dbReference type="InterPro" id="IPR027007">
    <property type="entry name" value="C2_DOCK-type_domain"/>
</dbReference>
<dbReference type="GeneID" id="118431774"/>
<feature type="compositionally biased region" description="Polar residues" evidence="4">
    <location>
        <begin position="962"/>
        <end position="975"/>
    </location>
</feature>